<evidence type="ECO:0000313" key="4">
    <source>
        <dbReference type="Proteomes" id="UP000029738"/>
    </source>
</evidence>
<sequence>MSVNSFDVNFYRSANPDLKNLTDAQALSHFQNFGLAENRLFSPLVDLSFYRASNQDLANFSNQQAYDHLSNYGISEGRRFSPFVDLNFYRQNNGDLTGLSNEQLFDHLRIAGLTEGRQASSFVDISMSRDYAGNALNLARNVVLNSQTVVYRESIGDGDRDDFYRIELNTQNNSFQLRLNGLSADANVQLLTGNGQIISASTSAGSVNEALSVSDLQAGTYYIRVYQGVSGANTNYNLGLSVAPTSSPVATSAPQPLSPSNNSFIQSILDLTNAERLKAGLQPLQLSDKLNNSAQTHVQNMANKDFFNHTDPNGSSVGDRAKASGFQYSAIGENIAAGHSTAQEVFQAWMNSAGHRANILNPVFQFLGVGYYYLANDTGSVNYNHYWVQDLGTLG</sequence>
<dbReference type="AlphaFoldDB" id="A0A0C1NJU1"/>
<dbReference type="InterPro" id="IPR035940">
    <property type="entry name" value="CAP_sf"/>
</dbReference>
<dbReference type="InterPro" id="IPR007280">
    <property type="entry name" value="Peptidase_C_arc/bac"/>
</dbReference>
<evidence type="ECO:0000259" key="1">
    <source>
        <dbReference type="SMART" id="SM00198"/>
    </source>
</evidence>
<dbReference type="PANTHER" id="PTHR31157">
    <property type="entry name" value="SCP DOMAIN-CONTAINING PROTEIN"/>
    <property type="match status" value="1"/>
</dbReference>
<dbReference type="InterPro" id="IPR014044">
    <property type="entry name" value="CAP_dom"/>
</dbReference>
<reference evidence="2" key="2">
    <citation type="submission" date="2019-11" db="EMBL/GenBank/DDBJ databases">
        <title>Improved Assembly of Tolypothrix boutellei genome.</title>
        <authorList>
            <person name="Sarangi A.N."/>
            <person name="Mukherjee M."/>
            <person name="Ghosh S."/>
            <person name="Singh D."/>
            <person name="Das A."/>
            <person name="Kant S."/>
            <person name="Prusty A."/>
            <person name="Tripathy S."/>
        </authorList>
    </citation>
    <scope>NUCLEOTIDE SEQUENCE</scope>
    <source>
        <strain evidence="2">VB521301</strain>
    </source>
</reference>
<dbReference type="Proteomes" id="UP000029738">
    <property type="component" value="Unassembled WGS sequence"/>
</dbReference>
<evidence type="ECO:0000313" key="2">
    <source>
        <dbReference type="EMBL" id="KAF3887966.1"/>
    </source>
</evidence>
<dbReference type="Pfam" id="PF00188">
    <property type="entry name" value="CAP"/>
    <property type="match status" value="1"/>
</dbReference>
<name>A0A0C1NJU1_9CYAN</name>
<dbReference type="CDD" id="cd05379">
    <property type="entry name" value="CAP_bacterial"/>
    <property type="match status" value="1"/>
</dbReference>
<dbReference type="SMART" id="SM00198">
    <property type="entry name" value="SCP"/>
    <property type="match status" value="1"/>
</dbReference>
<dbReference type="SUPFAM" id="SSF89260">
    <property type="entry name" value="Collagen-binding domain"/>
    <property type="match status" value="1"/>
</dbReference>
<keyword evidence="4" id="KW-1185">Reference proteome</keyword>
<dbReference type="Pfam" id="PF04151">
    <property type="entry name" value="PPC"/>
    <property type="match status" value="1"/>
</dbReference>
<gene>
    <name evidence="3" type="ORF">DA73_0206605</name>
    <name evidence="2" type="ORF">DA73_0400022580</name>
</gene>
<dbReference type="Gene3D" id="3.40.33.10">
    <property type="entry name" value="CAP"/>
    <property type="match status" value="1"/>
</dbReference>
<accession>A0A0C1NJU1</accession>
<reference evidence="3" key="1">
    <citation type="journal article" date="2015" name="Genome Announc.">
        <title>Draft Genome Sequence of Tolypothrix boutellei Strain VB521301.</title>
        <authorList>
            <person name="Chandrababunaidu M.M."/>
            <person name="Singh D."/>
            <person name="Sen D."/>
            <person name="Bhan S."/>
            <person name="Das S."/>
            <person name="Gupta A."/>
            <person name="Adhikary S.P."/>
            <person name="Tripathy S."/>
        </authorList>
    </citation>
    <scope>NUCLEOTIDE SEQUENCE</scope>
    <source>
        <strain evidence="3">VB521301</strain>
    </source>
</reference>
<proteinExistence type="predicted"/>
<dbReference type="EMBL" id="JHEG02000019">
    <property type="protein sequence ID" value="KIE13081.1"/>
    <property type="molecule type" value="Genomic_DNA"/>
</dbReference>
<dbReference type="RefSeq" id="WP_038071894.1">
    <property type="nucleotide sequence ID" value="NZ_JHEG04000001.1"/>
</dbReference>
<dbReference type="EMBL" id="JHEG04000001">
    <property type="protein sequence ID" value="KAF3887966.1"/>
    <property type="molecule type" value="Genomic_DNA"/>
</dbReference>
<evidence type="ECO:0000313" key="3">
    <source>
        <dbReference type="EMBL" id="KIE13081.1"/>
    </source>
</evidence>
<dbReference type="Gene3D" id="2.60.120.380">
    <property type="match status" value="1"/>
</dbReference>
<dbReference type="OrthoDB" id="9783944at2"/>
<dbReference type="STRING" id="1479485.DA73_0206605"/>
<feature type="domain" description="SCP" evidence="1">
    <location>
        <begin position="263"/>
        <end position="389"/>
    </location>
</feature>
<comment type="caution">
    <text evidence="3">The sequence shown here is derived from an EMBL/GenBank/DDBJ whole genome shotgun (WGS) entry which is preliminary data.</text>
</comment>
<dbReference type="PANTHER" id="PTHR31157:SF1">
    <property type="entry name" value="SCP DOMAIN-CONTAINING PROTEIN"/>
    <property type="match status" value="1"/>
</dbReference>
<organism evidence="3">
    <name type="scientific">Tolypothrix bouteillei VB521301</name>
    <dbReference type="NCBI Taxonomy" id="1479485"/>
    <lineage>
        <taxon>Bacteria</taxon>
        <taxon>Bacillati</taxon>
        <taxon>Cyanobacteriota</taxon>
        <taxon>Cyanophyceae</taxon>
        <taxon>Nostocales</taxon>
        <taxon>Tolypothrichaceae</taxon>
        <taxon>Tolypothrix</taxon>
    </lineage>
</organism>
<protein>
    <recommendedName>
        <fullName evidence="1">SCP domain-containing protein</fullName>
    </recommendedName>
</protein>
<dbReference type="SUPFAM" id="SSF55797">
    <property type="entry name" value="PR-1-like"/>
    <property type="match status" value="1"/>
</dbReference>